<organism evidence="2">
    <name type="scientific">marine sediment metagenome</name>
    <dbReference type="NCBI Taxonomy" id="412755"/>
    <lineage>
        <taxon>unclassified sequences</taxon>
        <taxon>metagenomes</taxon>
        <taxon>ecological metagenomes</taxon>
    </lineage>
</organism>
<evidence type="ECO:0000313" key="2">
    <source>
        <dbReference type="EMBL" id="KKN10387.1"/>
    </source>
</evidence>
<name>A0A0F9NEI2_9ZZZZ</name>
<proteinExistence type="predicted"/>
<gene>
    <name evidence="2" type="ORF">LCGC14_1037080</name>
</gene>
<dbReference type="EMBL" id="LAZR01004249">
    <property type="protein sequence ID" value="KKN10387.1"/>
    <property type="molecule type" value="Genomic_DNA"/>
</dbReference>
<feature type="compositionally biased region" description="Acidic residues" evidence="1">
    <location>
        <begin position="278"/>
        <end position="291"/>
    </location>
</feature>
<feature type="compositionally biased region" description="Basic and acidic residues" evidence="1">
    <location>
        <begin position="350"/>
        <end position="374"/>
    </location>
</feature>
<feature type="region of interest" description="Disordered" evidence="1">
    <location>
        <begin position="350"/>
        <end position="383"/>
    </location>
</feature>
<sequence length="383" mass="43942">MAKRDRKKSRREMYGKGTQKRVKDSYDKSGAGGGGILRDDIEGGQFWQAKDGENLIDIIPYFAGAFDPDSKHVKEGDDVYNVQVSAHGRVGPREQMMVCRAFTIGEKCPACEHRKKLLKEQSTDEDTIDNLKVSRYPRVIYNVVSYNSRGEEDKGVQIWHTSTYLMERFLGSLAKNPRMKGGGYEAFTDFSHPDQDVGKSISFTRQGKAQSTEFIGIKFVDRDYDISDELLEAAFILDECLFIPTYDEAFVIYWGEEGPEDDSDEVGRHRGRGVDGEIKDDETVKDEDEEKETVTERRTRIRKERKREKESEKEEVIEEDEGCPHGGTFGTDIDEIDACNEICDEEKWKECAQERDRMDEKKEKKKKEKEDGGTGRRGTGRRR</sequence>
<dbReference type="GO" id="GO:0003697">
    <property type="term" value="F:single-stranded DNA binding"/>
    <property type="evidence" value="ECO:0007669"/>
    <property type="project" value="InterPro"/>
</dbReference>
<reference evidence="2" key="1">
    <citation type="journal article" date="2015" name="Nature">
        <title>Complex archaea that bridge the gap between prokaryotes and eukaryotes.</title>
        <authorList>
            <person name="Spang A."/>
            <person name="Saw J.H."/>
            <person name="Jorgensen S.L."/>
            <person name="Zaremba-Niedzwiedzka K."/>
            <person name="Martijn J."/>
            <person name="Lind A.E."/>
            <person name="van Eijk R."/>
            <person name="Schleper C."/>
            <person name="Guy L."/>
            <person name="Ettema T.J."/>
        </authorList>
    </citation>
    <scope>NUCLEOTIDE SEQUENCE</scope>
</reference>
<comment type="caution">
    <text evidence="2">The sequence shown here is derived from an EMBL/GenBank/DDBJ whole genome shotgun (WGS) entry which is preliminary data.</text>
</comment>
<feature type="region of interest" description="Disordered" evidence="1">
    <location>
        <begin position="1"/>
        <end position="34"/>
    </location>
</feature>
<protein>
    <submittedName>
        <fullName evidence="2">Uncharacterized protein</fullName>
    </submittedName>
</protein>
<feature type="region of interest" description="Disordered" evidence="1">
    <location>
        <begin position="257"/>
        <end position="332"/>
    </location>
</feature>
<dbReference type="AlphaFoldDB" id="A0A0F9NEI2"/>
<evidence type="ECO:0000256" key="1">
    <source>
        <dbReference type="SAM" id="MobiDB-lite"/>
    </source>
</evidence>
<feature type="compositionally biased region" description="Basic residues" evidence="1">
    <location>
        <begin position="1"/>
        <end position="10"/>
    </location>
</feature>
<accession>A0A0F9NEI2</accession>
<feature type="compositionally biased region" description="Basic and acidic residues" evidence="1">
    <location>
        <begin position="265"/>
        <end position="277"/>
    </location>
</feature>